<evidence type="ECO:0000313" key="3">
    <source>
        <dbReference type="Proteomes" id="UP001375382"/>
    </source>
</evidence>
<keyword evidence="1" id="KW-0812">Transmembrane</keyword>
<feature type="transmembrane region" description="Helical" evidence="1">
    <location>
        <begin position="83"/>
        <end position="101"/>
    </location>
</feature>
<keyword evidence="1" id="KW-1133">Transmembrane helix</keyword>
<reference evidence="2 3" key="1">
    <citation type="journal article" date="2023" name="Ecotoxicol. Environ. Saf.">
        <title>Mercury remediation potential of mercury-resistant strain Rheinheimera metallidurans sp. nov. isolated from a municipal waste dumping site.</title>
        <authorList>
            <person name="Yadav V."/>
            <person name="Manjhi A."/>
            <person name="Vadakedath N."/>
        </authorList>
    </citation>
    <scope>NUCLEOTIDE SEQUENCE [LARGE SCALE GENOMIC DNA]</scope>
    <source>
        <strain evidence="2 3">E-49</strain>
    </source>
</reference>
<evidence type="ECO:0000256" key="1">
    <source>
        <dbReference type="SAM" id="Phobius"/>
    </source>
</evidence>
<dbReference type="RefSeq" id="WP_335737172.1">
    <property type="nucleotide sequence ID" value="NZ_JALAAR010000015.1"/>
</dbReference>
<keyword evidence="3" id="KW-1185">Reference proteome</keyword>
<sequence>MLGSTLKHIIFSAVGFALAAAVFFNLALNLYQQGAVTFDTVSGIAAVLFIVSMALIPEFFFLKLSHTLQIKNKSRREKLAEKVLYSAVLLVILSTVGRLLLHS</sequence>
<dbReference type="EMBL" id="JALAAR010000015">
    <property type="protein sequence ID" value="MEH8018772.1"/>
    <property type="molecule type" value="Genomic_DNA"/>
</dbReference>
<keyword evidence="1" id="KW-0472">Membrane</keyword>
<feature type="transmembrane region" description="Helical" evidence="1">
    <location>
        <begin position="9"/>
        <end position="31"/>
    </location>
</feature>
<organism evidence="2 3">
    <name type="scientific">Rheinheimera muenzenbergensis</name>
    <dbReference type="NCBI Taxonomy" id="1193628"/>
    <lineage>
        <taxon>Bacteria</taxon>
        <taxon>Pseudomonadati</taxon>
        <taxon>Pseudomonadota</taxon>
        <taxon>Gammaproteobacteria</taxon>
        <taxon>Chromatiales</taxon>
        <taxon>Chromatiaceae</taxon>
        <taxon>Rheinheimera</taxon>
    </lineage>
</organism>
<protein>
    <submittedName>
        <fullName evidence="2">Uncharacterized protein</fullName>
    </submittedName>
</protein>
<evidence type="ECO:0000313" key="2">
    <source>
        <dbReference type="EMBL" id="MEH8018772.1"/>
    </source>
</evidence>
<dbReference type="Proteomes" id="UP001375382">
    <property type="component" value="Unassembled WGS sequence"/>
</dbReference>
<gene>
    <name evidence="2" type="ORF">MN202_16135</name>
</gene>
<name>A0ABU8CB78_9GAMM</name>
<feature type="transmembrane region" description="Helical" evidence="1">
    <location>
        <begin position="43"/>
        <end position="62"/>
    </location>
</feature>
<comment type="caution">
    <text evidence="2">The sequence shown here is derived from an EMBL/GenBank/DDBJ whole genome shotgun (WGS) entry which is preliminary data.</text>
</comment>
<proteinExistence type="predicted"/>
<accession>A0ABU8CB78</accession>